<gene>
    <name evidence="2" type="ORF">PV328_000766</name>
</gene>
<organism evidence="2 3">
    <name type="scientific">Microctonus aethiopoides</name>
    <dbReference type="NCBI Taxonomy" id="144406"/>
    <lineage>
        <taxon>Eukaryota</taxon>
        <taxon>Metazoa</taxon>
        <taxon>Ecdysozoa</taxon>
        <taxon>Arthropoda</taxon>
        <taxon>Hexapoda</taxon>
        <taxon>Insecta</taxon>
        <taxon>Pterygota</taxon>
        <taxon>Neoptera</taxon>
        <taxon>Endopterygota</taxon>
        <taxon>Hymenoptera</taxon>
        <taxon>Apocrita</taxon>
        <taxon>Ichneumonoidea</taxon>
        <taxon>Braconidae</taxon>
        <taxon>Euphorinae</taxon>
        <taxon>Microctonus</taxon>
    </lineage>
</organism>
<protein>
    <submittedName>
        <fullName evidence="2">Uncharacterized protein</fullName>
    </submittedName>
</protein>
<sequence length="599" mass="68669">MSANDIPEDCINDPRFVQILTVTLSSECASNEKILKGLAEGIKALKATVTKELEQRKNIKRQIKENKDRKIIMEPLLDQLLRDGCERRTKLILLKNRLDEVSLRKQIDQNKYKKILNEYKETWNKYQAEYEEFELAITRKECKIEWEKLKIKFMIKQQDKIEYHNMLKQRELINQKRIQSVVVKLSKMILDRWEKQKYLNVLNDNIKRGQDEFQIIVGKYNELQKQLEIEAETEAIARQQMPVPKLNISLVQSLYIDKNSSSQRSREHKYQRKRLIESDTVSVNTVMFEEMCNNENIEVDEIYETCEHDNEGNNKLLSSSLNLNVDTLNNTTNLEPESNVITLGNICSQLSINEKEQCNNENHETEVIDNQKMSQSLQILSQKQLSDKIINNTSLKHKSSTSECSLNAKNDGEQQQKKLKVLEPILHSSLPSSSSSSFIIHQNNSRDETKFLAGNNCQSSVAAIDSLPQIKKIETITRPITMQTKPPTAEVPPTPSSLFSPRHYAPSYASSGNFDHYCDVNYNDPAQDACSLDNYSENWQNLSPPQAGSEISFSSTIAGVKNVESINNPPDFISQSQKPATSNFLSFFNCGAKNPKSLF</sequence>
<evidence type="ECO:0000256" key="1">
    <source>
        <dbReference type="SAM" id="Coils"/>
    </source>
</evidence>
<reference evidence="2" key="2">
    <citation type="submission" date="2023-03" db="EMBL/GenBank/DDBJ databases">
        <authorList>
            <person name="Inwood S.N."/>
            <person name="Skelly J.G."/>
            <person name="Guhlin J."/>
            <person name="Harrop T.W.R."/>
            <person name="Goldson S.G."/>
            <person name="Dearden P.K."/>
        </authorList>
    </citation>
    <scope>NUCLEOTIDE SEQUENCE</scope>
    <source>
        <strain evidence="2">Irish</strain>
        <tissue evidence="2">Whole body</tissue>
    </source>
</reference>
<dbReference type="AlphaFoldDB" id="A0AA39KWS9"/>
<dbReference type="Proteomes" id="UP001168990">
    <property type="component" value="Unassembled WGS sequence"/>
</dbReference>
<comment type="caution">
    <text evidence="2">The sequence shown here is derived from an EMBL/GenBank/DDBJ whole genome shotgun (WGS) entry which is preliminary data.</text>
</comment>
<accession>A0AA39KWS9</accession>
<keyword evidence="3" id="KW-1185">Reference proteome</keyword>
<reference evidence="2" key="1">
    <citation type="journal article" date="2023" name="bioRxiv">
        <title>Scaffold-level genome assemblies of two parasitoid biocontrol wasps reveal the parthenogenesis mechanism and an associated novel virus.</title>
        <authorList>
            <person name="Inwood S."/>
            <person name="Skelly J."/>
            <person name="Guhlin J."/>
            <person name="Harrop T."/>
            <person name="Goldson S."/>
            <person name="Dearden P."/>
        </authorList>
    </citation>
    <scope>NUCLEOTIDE SEQUENCE</scope>
    <source>
        <strain evidence="2">Irish</strain>
        <tissue evidence="2">Whole body</tissue>
    </source>
</reference>
<feature type="coiled-coil region" evidence="1">
    <location>
        <begin position="42"/>
        <end position="69"/>
    </location>
</feature>
<keyword evidence="1" id="KW-0175">Coiled coil</keyword>
<evidence type="ECO:0000313" key="2">
    <source>
        <dbReference type="EMBL" id="KAK0176650.1"/>
    </source>
</evidence>
<dbReference type="EMBL" id="JAQQBS010000001">
    <property type="protein sequence ID" value="KAK0176650.1"/>
    <property type="molecule type" value="Genomic_DNA"/>
</dbReference>
<evidence type="ECO:0000313" key="3">
    <source>
        <dbReference type="Proteomes" id="UP001168990"/>
    </source>
</evidence>
<proteinExistence type="predicted"/>
<name>A0AA39KWS9_9HYME</name>